<feature type="non-terminal residue" evidence="1">
    <location>
        <position position="1"/>
    </location>
</feature>
<reference evidence="1 2" key="1">
    <citation type="journal article" date="2006" name="Science">
        <title>Phytophthora genome sequences uncover evolutionary origins and mechanisms of pathogenesis.</title>
        <authorList>
            <person name="Tyler B.M."/>
            <person name="Tripathy S."/>
            <person name="Zhang X."/>
            <person name="Dehal P."/>
            <person name="Jiang R.H."/>
            <person name="Aerts A."/>
            <person name="Arredondo F.D."/>
            <person name="Baxter L."/>
            <person name="Bensasson D."/>
            <person name="Beynon J.L."/>
            <person name="Chapman J."/>
            <person name="Damasceno C.M."/>
            <person name="Dorrance A.E."/>
            <person name="Dou D."/>
            <person name="Dickerman A.W."/>
            <person name="Dubchak I.L."/>
            <person name="Garbelotto M."/>
            <person name="Gijzen M."/>
            <person name="Gordon S.G."/>
            <person name="Govers F."/>
            <person name="Grunwald N.J."/>
            <person name="Huang W."/>
            <person name="Ivors K.L."/>
            <person name="Jones R.W."/>
            <person name="Kamoun S."/>
            <person name="Krampis K."/>
            <person name="Lamour K.H."/>
            <person name="Lee M.K."/>
            <person name="McDonald W.H."/>
            <person name="Medina M."/>
            <person name="Meijer H.J."/>
            <person name="Nordberg E.K."/>
            <person name="Maclean D.J."/>
            <person name="Ospina-Giraldo M.D."/>
            <person name="Morris P.F."/>
            <person name="Phuntumart V."/>
            <person name="Putnam N.H."/>
            <person name="Rash S."/>
            <person name="Rose J.K."/>
            <person name="Sakihama Y."/>
            <person name="Salamov A.A."/>
            <person name="Savidor A."/>
            <person name="Scheuring C.F."/>
            <person name="Smith B.M."/>
            <person name="Sobral B.W."/>
            <person name="Terry A."/>
            <person name="Torto-Alalibo T.A."/>
            <person name="Win J."/>
            <person name="Xu Z."/>
            <person name="Zhang H."/>
            <person name="Grigoriev I.V."/>
            <person name="Rokhsar D.S."/>
            <person name="Boore J.L."/>
        </authorList>
    </citation>
    <scope>NUCLEOTIDE SEQUENCE [LARGE SCALE GENOMIC DNA]</scope>
    <source>
        <strain evidence="1 2">P6497</strain>
    </source>
</reference>
<keyword evidence="2" id="KW-1185">Reference proteome</keyword>
<dbReference type="Proteomes" id="UP000002640">
    <property type="component" value="Unassembled WGS sequence"/>
</dbReference>
<protein>
    <submittedName>
        <fullName evidence="1">Uncharacterized protein</fullName>
    </submittedName>
</protein>
<feature type="non-terminal residue" evidence="1">
    <location>
        <position position="199"/>
    </location>
</feature>
<gene>
    <name evidence="1" type="ORF">PHYSODRAFT_403067</name>
</gene>
<organism evidence="1 2">
    <name type="scientific">Phytophthora sojae (strain P6497)</name>
    <name type="common">Soybean stem and root rot agent</name>
    <name type="synonym">Phytophthora megasperma f. sp. glycines</name>
    <dbReference type="NCBI Taxonomy" id="1094619"/>
    <lineage>
        <taxon>Eukaryota</taxon>
        <taxon>Sar</taxon>
        <taxon>Stramenopiles</taxon>
        <taxon>Oomycota</taxon>
        <taxon>Peronosporomycetes</taxon>
        <taxon>Peronosporales</taxon>
        <taxon>Peronosporaceae</taxon>
        <taxon>Phytophthora</taxon>
    </lineage>
</organism>
<dbReference type="EMBL" id="JH159154">
    <property type="protein sequence ID" value="EGZ18969.1"/>
    <property type="molecule type" value="Genomic_DNA"/>
</dbReference>
<accession>G4ZD21</accession>
<dbReference type="KEGG" id="psoj:PHYSODRAFT_403067"/>
<dbReference type="GeneID" id="20651328"/>
<proteinExistence type="predicted"/>
<dbReference type="InParanoid" id="G4ZD21"/>
<name>G4ZD21_PHYSP</name>
<dbReference type="STRING" id="1094619.G4ZD21"/>
<evidence type="ECO:0000313" key="1">
    <source>
        <dbReference type="EMBL" id="EGZ18969.1"/>
    </source>
</evidence>
<dbReference type="RefSeq" id="XP_009528027.1">
    <property type="nucleotide sequence ID" value="XM_009529732.1"/>
</dbReference>
<evidence type="ECO:0000313" key="2">
    <source>
        <dbReference type="Proteomes" id="UP000002640"/>
    </source>
</evidence>
<sequence length="199" mass="22261">LAPSEAERDERIRLISRALPVLAAQAASQLPQPTYQPTFRELLEVKVRLDGIPLLQPLNAELHAFWGTFAWVDNPWIPDSNAPTLQRRKYDRIEVTSLRSSEITRTGVDTYTVRRPTAYDKEAGHTAAKLQRWLLVILLCSPRLNIGAVLGAFPPLQLRRSPTLSQTYTWSWVGDGLIVGTGVTDSTTIPLRQQPNGIN</sequence>
<dbReference type="AlphaFoldDB" id="G4ZD21"/>